<evidence type="ECO:0000313" key="2">
    <source>
        <dbReference type="EMBL" id="MXN66930.1"/>
    </source>
</evidence>
<evidence type="ECO:0008006" key="4">
    <source>
        <dbReference type="Google" id="ProtNLM"/>
    </source>
</evidence>
<evidence type="ECO:0000313" key="3">
    <source>
        <dbReference type="Proteomes" id="UP000433101"/>
    </source>
</evidence>
<reference evidence="2 3" key="1">
    <citation type="submission" date="2019-12" db="EMBL/GenBank/DDBJ databases">
        <authorList>
            <person name="Li M."/>
        </authorList>
    </citation>
    <scope>NUCLEOTIDE SEQUENCE [LARGE SCALE GENOMIC DNA]</scope>
    <source>
        <strain evidence="2 3">GBMRC 2046</strain>
    </source>
</reference>
<gene>
    <name evidence="2" type="ORF">GR183_18610</name>
</gene>
<feature type="chain" id="PRO_5030559998" description="HdeA/HdeB family protein" evidence="1">
    <location>
        <begin position="25"/>
        <end position="102"/>
    </location>
</feature>
<keyword evidence="3" id="KW-1185">Reference proteome</keyword>
<evidence type="ECO:0000256" key="1">
    <source>
        <dbReference type="SAM" id="SignalP"/>
    </source>
</evidence>
<dbReference type="EMBL" id="WUMV01000009">
    <property type="protein sequence ID" value="MXN66930.1"/>
    <property type="molecule type" value="Genomic_DNA"/>
</dbReference>
<dbReference type="Pfam" id="PF06411">
    <property type="entry name" value="HdeA"/>
    <property type="match status" value="1"/>
</dbReference>
<dbReference type="RefSeq" id="WP_160777182.1">
    <property type="nucleotide sequence ID" value="NZ_WUMV01000009.1"/>
</dbReference>
<name>A0A7X3S9M0_9HYPH</name>
<comment type="caution">
    <text evidence="2">The sequence shown here is derived from an EMBL/GenBank/DDBJ whole genome shotgun (WGS) entry which is preliminary data.</text>
</comment>
<dbReference type="AlphaFoldDB" id="A0A7X3S9M0"/>
<feature type="signal peptide" evidence="1">
    <location>
        <begin position="1"/>
        <end position="24"/>
    </location>
</feature>
<dbReference type="Proteomes" id="UP000433101">
    <property type="component" value="Unassembled WGS sequence"/>
</dbReference>
<organism evidence="2 3">
    <name type="scientific">Stappia sediminis</name>
    <dbReference type="NCBI Taxonomy" id="2692190"/>
    <lineage>
        <taxon>Bacteria</taxon>
        <taxon>Pseudomonadati</taxon>
        <taxon>Pseudomonadota</taxon>
        <taxon>Alphaproteobacteria</taxon>
        <taxon>Hyphomicrobiales</taxon>
        <taxon>Stappiaceae</taxon>
        <taxon>Stappia</taxon>
    </lineage>
</organism>
<sequence length="102" mass="11150">MRDLKVLLSSMIALLLLGGAAAYAQDEAIKVEVDKITCREMLKMASDEREFTLIFMHGFISGKKGELLFDGPALTEDTDQILDACIGGPDETLLAVFEKVRG</sequence>
<proteinExistence type="predicted"/>
<protein>
    <recommendedName>
        <fullName evidence="4">HdeA/HdeB family protein</fullName>
    </recommendedName>
</protein>
<accession>A0A7X3S9M0</accession>
<keyword evidence="1" id="KW-0732">Signal</keyword>
<dbReference type="InterPro" id="IPR010486">
    <property type="entry name" value="HNS-dep_expression_A/B"/>
</dbReference>